<organism evidence="2 3">
    <name type="scientific">Pseudopithomyces chartarum</name>
    <dbReference type="NCBI Taxonomy" id="1892770"/>
    <lineage>
        <taxon>Eukaryota</taxon>
        <taxon>Fungi</taxon>
        <taxon>Dikarya</taxon>
        <taxon>Ascomycota</taxon>
        <taxon>Pezizomycotina</taxon>
        <taxon>Dothideomycetes</taxon>
        <taxon>Pleosporomycetidae</taxon>
        <taxon>Pleosporales</taxon>
        <taxon>Massarineae</taxon>
        <taxon>Didymosphaeriaceae</taxon>
        <taxon>Pseudopithomyces</taxon>
    </lineage>
</organism>
<evidence type="ECO:0000256" key="1">
    <source>
        <dbReference type="SAM" id="MobiDB-lite"/>
    </source>
</evidence>
<reference evidence="2 3" key="1">
    <citation type="submission" date="2021-02" db="EMBL/GenBank/DDBJ databases">
        <title>Genome assembly of Pseudopithomyces chartarum.</title>
        <authorList>
            <person name="Jauregui R."/>
            <person name="Singh J."/>
            <person name="Voisey C."/>
        </authorList>
    </citation>
    <scope>NUCLEOTIDE SEQUENCE [LARGE SCALE GENOMIC DNA]</scope>
    <source>
        <strain evidence="2 3">AGR01</strain>
    </source>
</reference>
<dbReference type="EMBL" id="WVTA01000014">
    <property type="protein sequence ID" value="KAK3202541.1"/>
    <property type="molecule type" value="Genomic_DNA"/>
</dbReference>
<name>A0AAN6LSM7_9PLEO</name>
<keyword evidence="3" id="KW-1185">Reference proteome</keyword>
<feature type="region of interest" description="Disordered" evidence="1">
    <location>
        <begin position="1"/>
        <end position="49"/>
    </location>
</feature>
<proteinExistence type="predicted"/>
<accession>A0AAN6LSM7</accession>
<dbReference type="Proteomes" id="UP001280581">
    <property type="component" value="Unassembled WGS sequence"/>
</dbReference>
<comment type="caution">
    <text evidence="2">The sequence shown here is derived from an EMBL/GenBank/DDBJ whole genome shotgun (WGS) entry which is preliminary data.</text>
</comment>
<sequence length="441" mass="49405">MNTSKPMPLLPDRTSTTAPASAPDPAPDRVPDRVPDHAPDPSSKPDPAFFTAPTRIKVLQLPEEFRVRADSIAQALSLSFQSGPGNAALERVTQVCQESCMRRKPGDHLHWEKLVVEKRQQRQQRQTAPANALGGRMRAMRPTPRLAISAPVLPKTRDTLDALIGVSPSGNAWSGHHYWKPEFSQSVPASPSAEEEQKFVHSDPTRRAVYEAILVNVAVCVRELRGESQHRGNPITEAEAEVVAAMTMLEEKNQNYDAQLRFPLPKDILAWAKEFEDAEVKILEEYTVQDEAELNDAKRWLQVKNEGREVSTVLDHTQAGLRMIWERKKNVETDMLSTIYGLVYAVQVLEEKLRKLKEKENAEDSGDEEMEYGKFLKSVKDEMGILDEGCPLQGRQSSVGGTEIRRLKGKAPSALDLESWATELKALDPRQRKVDLDGGFF</sequence>
<protein>
    <submittedName>
        <fullName evidence="2">Uncharacterized protein</fullName>
    </submittedName>
</protein>
<evidence type="ECO:0000313" key="2">
    <source>
        <dbReference type="EMBL" id="KAK3202541.1"/>
    </source>
</evidence>
<dbReference type="AlphaFoldDB" id="A0AAN6LSM7"/>
<evidence type="ECO:0000313" key="3">
    <source>
        <dbReference type="Proteomes" id="UP001280581"/>
    </source>
</evidence>
<gene>
    <name evidence="2" type="ORF">GRF29_161g1546715</name>
</gene>
<feature type="compositionally biased region" description="Low complexity" evidence="1">
    <location>
        <begin position="11"/>
        <end position="23"/>
    </location>
</feature>
<feature type="compositionally biased region" description="Basic and acidic residues" evidence="1">
    <location>
        <begin position="26"/>
        <end position="39"/>
    </location>
</feature>